<feature type="region of interest" description="Disordered" evidence="1">
    <location>
        <begin position="37"/>
        <end position="57"/>
    </location>
</feature>
<sequence>MPPSHLAWKFRRLHYLLQRLRGSLRQRGWKGTLSRIRQELRRPPPNDPELTLEALNDPRPPARVPCANQPEVSVIIPVHGKLPWTLACLRSITKIGAAVPFEVIVVDDACADDTPQVLAGVAGLRLIRNERNLGFVGSCNAAAREARGRLLLFLNNDTQVTPGWLDNLCQAHRTEPDCGIVGARLIYPDGRLQEAGCLVYSNGQAWSFGRFGQRQDPRFLYRRTVDYVSGAALLISAELFRRVGGFDPRYAPAYCEDMDLAFAVRAAGKKVVYEPSCLIVHSEGTSSGTNPFEGVKQFQRINLDKFIAKWADALRTQPSPRIPADEAVHRGGRHILVMDALTPDPRRDAGSVQMLGIMRLLHEQGWRITFMADNRQATTEEILRLGELGVETLCDPWSPSLPRWLEREGPGLDAVLVSRYYVAAPHLPLLRRYATRARILLEVADLHFLREQRAAQQRGDDALKRQSQETKRRELATIRACDATLVVSTAERDLLAREVPGAKVVLVPNMHEVRGRRRPFQQRSGLIFVGGFGHPPNEDAARWLTGEIFPLVRARRADIELHLVGQVPDDAKPRLQGPGVVVHGRVEDLSILLDCCRLALAPLRFGAGVKGKVNVAMSHGLPVVATTMAAEGMWIEHEVNALLADDAEAFAAAILRLYDDEALWTRLSDAGLENVRRHFSFEVARSALTSVLT</sequence>
<dbReference type="SUPFAM" id="SSF53756">
    <property type="entry name" value="UDP-Glycosyltransferase/glycogen phosphorylase"/>
    <property type="match status" value="1"/>
</dbReference>
<dbReference type="GO" id="GO:0016740">
    <property type="term" value="F:transferase activity"/>
    <property type="evidence" value="ECO:0007669"/>
    <property type="project" value="UniProtKB-KW"/>
</dbReference>
<dbReference type="AlphaFoldDB" id="A0A316HYF2"/>
<dbReference type="InterPro" id="IPR001173">
    <property type="entry name" value="Glyco_trans_2-like"/>
</dbReference>
<dbReference type="InterPro" id="IPR029044">
    <property type="entry name" value="Nucleotide-diphossugar_trans"/>
</dbReference>
<name>A0A316HYF2_9GAMM</name>
<dbReference type="CDD" id="cd04186">
    <property type="entry name" value="GT_2_like_c"/>
    <property type="match status" value="1"/>
</dbReference>
<dbReference type="Gene3D" id="3.40.50.2000">
    <property type="entry name" value="Glycogen Phosphorylase B"/>
    <property type="match status" value="2"/>
</dbReference>
<dbReference type="Pfam" id="PF13692">
    <property type="entry name" value="Glyco_trans_1_4"/>
    <property type="match status" value="1"/>
</dbReference>
<dbReference type="OrthoDB" id="9807209at2"/>
<dbReference type="CDD" id="cd03801">
    <property type="entry name" value="GT4_PimA-like"/>
    <property type="match status" value="1"/>
</dbReference>
<dbReference type="EMBL" id="QGHC01000008">
    <property type="protein sequence ID" value="PWK85708.1"/>
    <property type="molecule type" value="Genomic_DNA"/>
</dbReference>
<evidence type="ECO:0000313" key="4">
    <source>
        <dbReference type="Proteomes" id="UP000245812"/>
    </source>
</evidence>
<dbReference type="PANTHER" id="PTHR43179">
    <property type="entry name" value="RHAMNOSYLTRANSFERASE WBBL"/>
    <property type="match status" value="1"/>
</dbReference>
<organism evidence="3 4">
    <name type="scientific">Fulvimonas soli</name>
    <dbReference type="NCBI Taxonomy" id="155197"/>
    <lineage>
        <taxon>Bacteria</taxon>
        <taxon>Pseudomonadati</taxon>
        <taxon>Pseudomonadota</taxon>
        <taxon>Gammaproteobacteria</taxon>
        <taxon>Lysobacterales</taxon>
        <taxon>Rhodanobacteraceae</taxon>
        <taxon>Fulvimonas</taxon>
    </lineage>
</organism>
<accession>A0A316HYF2</accession>
<evidence type="ECO:0000259" key="2">
    <source>
        <dbReference type="Pfam" id="PF00535"/>
    </source>
</evidence>
<dbReference type="SUPFAM" id="SSF53448">
    <property type="entry name" value="Nucleotide-diphospho-sugar transferases"/>
    <property type="match status" value="1"/>
</dbReference>
<keyword evidence="4" id="KW-1185">Reference proteome</keyword>
<reference evidence="3 4" key="1">
    <citation type="submission" date="2018-05" db="EMBL/GenBank/DDBJ databases">
        <title>Genomic Encyclopedia of Type Strains, Phase IV (KMG-IV): sequencing the most valuable type-strain genomes for metagenomic binning, comparative biology and taxonomic classification.</title>
        <authorList>
            <person name="Goeker M."/>
        </authorList>
    </citation>
    <scope>NUCLEOTIDE SEQUENCE [LARGE SCALE GENOMIC DNA]</scope>
    <source>
        <strain evidence="3 4">DSM 14263</strain>
    </source>
</reference>
<feature type="domain" description="Glycosyltransferase 2-like" evidence="2">
    <location>
        <begin position="73"/>
        <end position="218"/>
    </location>
</feature>
<dbReference type="Proteomes" id="UP000245812">
    <property type="component" value="Unassembled WGS sequence"/>
</dbReference>
<dbReference type="RefSeq" id="WP_109723844.1">
    <property type="nucleotide sequence ID" value="NZ_MSZV01000089.1"/>
</dbReference>
<dbReference type="Pfam" id="PF00535">
    <property type="entry name" value="Glycos_transf_2"/>
    <property type="match status" value="1"/>
</dbReference>
<evidence type="ECO:0000313" key="3">
    <source>
        <dbReference type="EMBL" id="PWK85708.1"/>
    </source>
</evidence>
<evidence type="ECO:0000256" key="1">
    <source>
        <dbReference type="SAM" id="MobiDB-lite"/>
    </source>
</evidence>
<protein>
    <submittedName>
        <fullName evidence="3">GT2 family glycosyltransferase</fullName>
    </submittedName>
</protein>
<proteinExistence type="predicted"/>
<dbReference type="PANTHER" id="PTHR43179:SF7">
    <property type="entry name" value="RHAMNOSYLTRANSFERASE WBBL"/>
    <property type="match status" value="1"/>
</dbReference>
<comment type="caution">
    <text evidence="3">The sequence shown here is derived from an EMBL/GenBank/DDBJ whole genome shotgun (WGS) entry which is preliminary data.</text>
</comment>
<keyword evidence="3" id="KW-0808">Transferase</keyword>
<gene>
    <name evidence="3" type="ORF">C7456_1083</name>
</gene>
<dbReference type="Gene3D" id="3.90.550.10">
    <property type="entry name" value="Spore Coat Polysaccharide Biosynthesis Protein SpsA, Chain A"/>
    <property type="match status" value="1"/>
</dbReference>